<sequence length="185" mass="20997">MTHLAFITGNDAKAKEVERYLLVPVKRYTYNLPEIQSLVLEHVVRDKAERAYAFIKKPVLVEDVSVTFGAFQYMLPGPFIKWFVEGVGNEALCRMLDGYDNRTAIAEVQYGFHDSDGVHIFSGKTEGIIADTPRGEDGFGWNSIFIPSGQKKTRAEMTDEEKDRTSMRKKALGALKEYLKERNIP</sequence>
<dbReference type="InterPro" id="IPR002637">
    <property type="entry name" value="RdgB/HAM1"/>
</dbReference>
<evidence type="ECO:0000313" key="3">
    <source>
        <dbReference type="EMBL" id="PJE64636.1"/>
    </source>
</evidence>
<evidence type="ECO:0000256" key="1">
    <source>
        <dbReference type="ARBA" id="ARBA00008023"/>
    </source>
</evidence>
<proteinExistence type="inferred from homology"/>
<name>A0A2M8KXH8_9BACT</name>
<accession>A0A2M8KXH8</accession>
<protein>
    <submittedName>
        <fullName evidence="3">Non-canonical purine NTP pyrophosphatase</fullName>
    </submittedName>
</protein>
<dbReference type="CDD" id="cd00515">
    <property type="entry name" value="HAM1"/>
    <property type="match status" value="1"/>
</dbReference>
<dbReference type="AlphaFoldDB" id="A0A2M8KXH8"/>
<dbReference type="Gene3D" id="3.90.950.10">
    <property type="match status" value="1"/>
</dbReference>
<dbReference type="PANTHER" id="PTHR11067">
    <property type="entry name" value="INOSINE TRIPHOSPHATE PYROPHOSPHATASE/HAM1 PROTEIN"/>
    <property type="match status" value="1"/>
</dbReference>
<gene>
    <name evidence="3" type="ORF">COU90_02230</name>
</gene>
<dbReference type="PANTHER" id="PTHR11067:SF9">
    <property type="entry name" value="INOSINE TRIPHOSPHATE PYROPHOSPHATASE"/>
    <property type="match status" value="1"/>
</dbReference>
<dbReference type="InterPro" id="IPR029001">
    <property type="entry name" value="ITPase-like_fam"/>
</dbReference>
<dbReference type="Pfam" id="PF01725">
    <property type="entry name" value="Ham1p_like"/>
    <property type="match status" value="1"/>
</dbReference>
<dbReference type="GO" id="GO:0009143">
    <property type="term" value="P:nucleoside triphosphate catabolic process"/>
    <property type="evidence" value="ECO:0007669"/>
    <property type="project" value="InterPro"/>
</dbReference>
<organism evidence="3 4">
    <name type="scientific">Candidatus Ryanbacteria bacterium CG10_big_fil_rev_8_21_14_0_10_43_42</name>
    <dbReference type="NCBI Taxonomy" id="1974864"/>
    <lineage>
        <taxon>Bacteria</taxon>
        <taxon>Candidatus Ryaniibacteriota</taxon>
    </lineage>
</organism>
<dbReference type="EMBL" id="PFEF01000005">
    <property type="protein sequence ID" value="PJE64636.1"/>
    <property type="molecule type" value="Genomic_DNA"/>
</dbReference>
<evidence type="ECO:0000256" key="2">
    <source>
        <dbReference type="ARBA" id="ARBA00022801"/>
    </source>
</evidence>
<dbReference type="SUPFAM" id="SSF52972">
    <property type="entry name" value="ITPase-like"/>
    <property type="match status" value="1"/>
</dbReference>
<evidence type="ECO:0000313" key="4">
    <source>
        <dbReference type="Proteomes" id="UP000229098"/>
    </source>
</evidence>
<comment type="caution">
    <text evidence="3">The sequence shown here is derived from an EMBL/GenBank/DDBJ whole genome shotgun (WGS) entry which is preliminary data.</text>
</comment>
<reference evidence="4" key="1">
    <citation type="submission" date="2017-09" db="EMBL/GenBank/DDBJ databases">
        <title>Depth-based differentiation of microbial function through sediment-hosted aquifers and enrichment of novel symbionts in the deep terrestrial subsurface.</title>
        <authorList>
            <person name="Probst A.J."/>
            <person name="Ladd B."/>
            <person name="Jarett J.K."/>
            <person name="Geller-Mcgrath D.E."/>
            <person name="Sieber C.M.K."/>
            <person name="Emerson J.B."/>
            <person name="Anantharaman K."/>
            <person name="Thomas B.C."/>
            <person name="Malmstrom R."/>
            <person name="Stieglmeier M."/>
            <person name="Klingl A."/>
            <person name="Woyke T."/>
            <person name="Ryan C.M."/>
            <person name="Banfield J.F."/>
        </authorList>
    </citation>
    <scope>NUCLEOTIDE SEQUENCE [LARGE SCALE GENOMIC DNA]</scope>
</reference>
<dbReference type="GO" id="GO:0005737">
    <property type="term" value="C:cytoplasm"/>
    <property type="evidence" value="ECO:0007669"/>
    <property type="project" value="TreeGrafter"/>
</dbReference>
<dbReference type="Proteomes" id="UP000229098">
    <property type="component" value="Unassembled WGS sequence"/>
</dbReference>
<keyword evidence="2" id="KW-0378">Hydrolase</keyword>
<comment type="similarity">
    <text evidence="1">Belongs to the HAM1 NTPase family.</text>
</comment>
<dbReference type="GO" id="GO:0047429">
    <property type="term" value="F:nucleoside triphosphate diphosphatase activity"/>
    <property type="evidence" value="ECO:0007669"/>
    <property type="project" value="InterPro"/>
</dbReference>